<dbReference type="InterPro" id="IPR008990">
    <property type="entry name" value="Elect_transpt_acc-like_dom_sf"/>
</dbReference>
<dbReference type="InterPro" id="IPR024690">
    <property type="entry name" value="CN_hydtase_beta_dom_C"/>
</dbReference>
<dbReference type="SUPFAM" id="SSF50090">
    <property type="entry name" value="Electron transport accessory proteins"/>
    <property type="match status" value="1"/>
</dbReference>
<gene>
    <name evidence="3" type="ORF">SAMN05660642_03921</name>
</gene>
<keyword evidence="4" id="KW-1185">Reference proteome</keyword>
<dbReference type="Proteomes" id="UP000198680">
    <property type="component" value="Unassembled WGS sequence"/>
</dbReference>
<dbReference type="Gene3D" id="2.30.30.50">
    <property type="match status" value="1"/>
</dbReference>
<evidence type="ECO:0000256" key="1">
    <source>
        <dbReference type="SAM" id="MobiDB-lite"/>
    </source>
</evidence>
<evidence type="ECO:0000259" key="2">
    <source>
        <dbReference type="Pfam" id="PF02211"/>
    </source>
</evidence>
<evidence type="ECO:0000313" key="4">
    <source>
        <dbReference type="Proteomes" id="UP000198680"/>
    </source>
</evidence>
<dbReference type="OrthoDB" id="3478924at2"/>
<dbReference type="AlphaFoldDB" id="A0A1G9Y737"/>
<proteinExistence type="predicted"/>
<dbReference type="RefSeq" id="WP_091222307.1">
    <property type="nucleotide sequence ID" value="NZ_FNHE01000011.1"/>
</dbReference>
<feature type="domain" description="Nitrile hydratase beta subunit" evidence="2">
    <location>
        <begin position="3"/>
        <end position="88"/>
    </location>
</feature>
<dbReference type="EMBL" id="FNHE01000011">
    <property type="protein sequence ID" value="SDN04982.1"/>
    <property type="molecule type" value="Genomic_DNA"/>
</dbReference>
<dbReference type="Pfam" id="PF02211">
    <property type="entry name" value="NHase_beta_C"/>
    <property type="match status" value="1"/>
</dbReference>
<name>A0A1G9Y737_9ACTN</name>
<protein>
    <submittedName>
        <fullName evidence="3">Nitrile hydratase beta subunit</fullName>
    </submittedName>
</protein>
<evidence type="ECO:0000313" key="3">
    <source>
        <dbReference type="EMBL" id="SDN04982.1"/>
    </source>
</evidence>
<dbReference type="STRING" id="1137991.SAMN05660642_03921"/>
<sequence length="96" mass="10231">MADRFAPGDAVRTSTADPAGHTRLPRYARGAVGRVVELAGHHPLADDRARGLPGTTQAVYHVRFAAADLFGDGDHAVTVELWEDYLEPADPRGGTP</sequence>
<organism evidence="3 4">
    <name type="scientific">Geodermatophilus siccatus</name>
    <dbReference type="NCBI Taxonomy" id="1137991"/>
    <lineage>
        <taxon>Bacteria</taxon>
        <taxon>Bacillati</taxon>
        <taxon>Actinomycetota</taxon>
        <taxon>Actinomycetes</taxon>
        <taxon>Geodermatophilales</taxon>
        <taxon>Geodermatophilaceae</taxon>
        <taxon>Geodermatophilus</taxon>
    </lineage>
</organism>
<reference evidence="4" key="1">
    <citation type="submission" date="2016-10" db="EMBL/GenBank/DDBJ databases">
        <authorList>
            <person name="Varghese N."/>
            <person name="Submissions S."/>
        </authorList>
    </citation>
    <scope>NUCLEOTIDE SEQUENCE [LARGE SCALE GENOMIC DNA]</scope>
    <source>
        <strain evidence="4">DSM 45419</strain>
    </source>
</reference>
<feature type="region of interest" description="Disordered" evidence="1">
    <location>
        <begin position="1"/>
        <end position="25"/>
    </location>
</feature>
<accession>A0A1G9Y737</accession>